<evidence type="ECO:0000256" key="7">
    <source>
        <dbReference type="ARBA" id="ARBA00022840"/>
    </source>
</evidence>
<dbReference type="AlphaFoldDB" id="A0A8S4S3T1"/>
<feature type="compositionally biased region" description="Polar residues" evidence="11">
    <location>
        <begin position="338"/>
        <end position="349"/>
    </location>
</feature>
<feature type="binding site" evidence="10">
    <location>
        <position position="430"/>
    </location>
    <ligand>
        <name>ATP</name>
        <dbReference type="ChEBI" id="CHEBI:30616"/>
    </ligand>
</feature>
<dbReference type="PROSITE" id="PS50011">
    <property type="entry name" value="PROTEIN_KINASE_DOM"/>
    <property type="match status" value="1"/>
</dbReference>
<reference evidence="14" key="1">
    <citation type="submission" date="2022-03" db="EMBL/GenBank/DDBJ databases">
        <authorList>
            <person name="Lindestad O."/>
        </authorList>
    </citation>
    <scope>NUCLEOTIDE SEQUENCE</scope>
</reference>
<dbReference type="InterPro" id="IPR046861">
    <property type="entry name" value="SAM_KSR1_N"/>
</dbReference>
<dbReference type="InterPro" id="IPR046933">
    <property type="entry name" value="SAM_KSR1_N_sf"/>
</dbReference>
<dbReference type="PANTHER" id="PTHR44329">
    <property type="entry name" value="SERINE/THREONINE-PROTEIN KINASE TNNI3K-RELATED"/>
    <property type="match status" value="1"/>
</dbReference>
<evidence type="ECO:0000259" key="12">
    <source>
        <dbReference type="PROSITE" id="PS50011"/>
    </source>
</evidence>
<feature type="region of interest" description="Disordered" evidence="11">
    <location>
        <begin position="330"/>
        <end position="388"/>
    </location>
</feature>
<feature type="domain" description="Protein kinase" evidence="12">
    <location>
        <begin position="404"/>
        <end position="671"/>
    </location>
</feature>
<feature type="compositionally biased region" description="Low complexity" evidence="11">
    <location>
        <begin position="282"/>
        <end position="296"/>
    </location>
</feature>
<dbReference type="InterPro" id="IPR008271">
    <property type="entry name" value="Ser/Thr_kinase_AS"/>
</dbReference>
<evidence type="ECO:0000256" key="1">
    <source>
        <dbReference type="ARBA" id="ARBA00022527"/>
    </source>
</evidence>
<protein>
    <submittedName>
        <fullName evidence="14">Jg11673 protein</fullName>
    </submittedName>
</protein>
<keyword evidence="6" id="KW-0862">Zinc</keyword>
<keyword evidence="1" id="KW-0723">Serine/threonine-protein kinase</keyword>
<dbReference type="CDD" id="cd20812">
    <property type="entry name" value="C1_KSR"/>
    <property type="match status" value="1"/>
</dbReference>
<feature type="compositionally biased region" description="Basic residues" evidence="11">
    <location>
        <begin position="265"/>
        <end position="277"/>
    </location>
</feature>
<evidence type="ECO:0000313" key="14">
    <source>
        <dbReference type="EMBL" id="CAH2244553.1"/>
    </source>
</evidence>
<dbReference type="GO" id="GO:0004674">
    <property type="term" value="F:protein serine/threonine kinase activity"/>
    <property type="evidence" value="ECO:0007669"/>
    <property type="project" value="UniProtKB-KW"/>
</dbReference>
<dbReference type="EMBL" id="CAKXAJ010025836">
    <property type="protein sequence ID" value="CAH2244553.1"/>
    <property type="molecule type" value="Genomic_DNA"/>
</dbReference>
<dbReference type="FunFam" id="3.30.200.20:FF:000034">
    <property type="entry name" value="Kinase suppressor of Ras 1"/>
    <property type="match status" value="1"/>
</dbReference>
<keyword evidence="3" id="KW-0479">Metal-binding</keyword>
<accession>A0A8S4S3T1</accession>
<evidence type="ECO:0000256" key="3">
    <source>
        <dbReference type="ARBA" id="ARBA00022723"/>
    </source>
</evidence>
<dbReference type="GO" id="GO:0005524">
    <property type="term" value="F:ATP binding"/>
    <property type="evidence" value="ECO:0007669"/>
    <property type="project" value="UniProtKB-UniRule"/>
</dbReference>
<comment type="catalytic activity">
    <reaction evidence="8">
        <text>L-threonyl-[protein] + ATP = O-phospho-L-threonyl-[protein] + ADP + H(+)</text>
        <dbReference type="Rhea" id="RHEA:46608"/>
        <dbReference type="Rhea" id="RHEA-COMP:11060"/>
        <dbReference type="Rhea" id="RHEA-COMP:11605"/>
        <dbReference type="ChEBI" id="CHEBI:15378"/>
        <dbReference type="ChEBI" id="CHEBI:30013"/>
        <dbReference type="ChEBI" id="CHEBI:30616"/>
        <dbReference type="ChEBI" id="CHEBI:61977"/>
        <dbReference type="ChEBI" id="CHEBI:456216"/>
        <dbReference type="EC" id="2.7.11.1"/>
    </reaction>
</comment>
<evidence type="ECO:0000313" key="15">
    <source>
        <dbReference type="Proteomes" id="UP000838756"/>
    </source>
</evidence>
<dbReference type="FunFam" id="1.10.510.10:FF:000107">
    <property type="entry name" value="kinase suppressor of Ras 1"/>
    <property type="match status" value="1"/>
</dbReference>
<dbReference type="Pfam" id="PF07714">
    <property type="entry name" value="PK_Tyr_Ser-Thr"/>
    <property type="match status" value="1"/>
</dbReference>
<dbReference type="PROSITE" id="PS00107">
    <property type="entry name" value="PROTEIN_KINASE_ATP"/>
    <property type="match status" value="1"/>
</dbReference>
<dbReference type="Gene3D" id="6.10.140.1120">
    <property type="match status" value="1"/>
</dbReference>
<feature type="region of interest" description="Disordered" evidence="11">
    <location>
        <begin position="97"/>
        <end position="172"/>
    </location>
</feature>
<evidence type="ECO:0000256" key="5">
    <source>
        <dbReference type="ARBA" id="ARBA00022777"/>
    </source>
</evidence>
<name>A0A8S4S3T1_9NEOP</name>
<dbReference type="SMART" id="SM00109">
    <property type="entry name" value="C1"/>
    <property type="match status" value="1"/>
</dbReference>
<evidence type="ECO:0000259" key="13">
    <source>
        <dbReference type="PROSITE" id="PS50081"/>
    </source>
</evidence>
<evidence type="ECO:0000256" key="11">
    <source>
        <dbReference type="SAM" id="MobiDB-lite"/>
    </source>
</evidence>
<dbReference type="InterPro" id="IPR051681">
    <property type="entry name" value="Ser/Thr_Kinases-Pseudokinases"/>
</dbReference>
<sequence>MDAESENEKKRIRDAIQTIETLQSMIDVSAKRLEGLRTVCSTSAELTQQEIRTLEGYTIVVRTKNRIYLGRNPKKLLDALARGDGAAELPLYWDSWERHGRGSPRAREDRNSNHKKGGKSPTTPINKRKQNVHLPTPAALTKSRSHESQLSIKPDASDLSVPAPRSPRTPTVSGCMAHDIAHRFTKTFNMIATCDYCDKQMLFGSGLKCKECKFKCHRDCESKVPPSCGLPPEFVTAFKEKFHKDGGLYLTSSVGRTLMQSVTPLRRRPPPAPHHHTGGPDSSSNTSSCNSSTPSSPALPAPATPQSHHAHFPHHAHQPQYNVKQQFHFPEVKPPVSSPNHTSAVQSPARSLIHQDTKEDLTASIKSEGSGRVSLSGSGSTDDSRWPRQNSLSMKEWDIPYDELKLFEVIGTGRFGTVYRGSWHGAVAVKLLHVNALSDHSVPLDTFKHEVATFRKTRHENLVLFMGACMKPPRLAIVTSLCKGMTLFTHIHLRKDKFTNNKSVIVAQQISQGMGYLHARGIVHKDLKTKNIFLENGKVVITDFGLFSVTKLCFGNNARGDSLGIPPGWLCYLAPEVVRALRPHASLHLPFSKATDVYAFGTVWYELLCGEYPFKGQPPEAIIWQVGKGVKQSLANMQASRDIKDILMLCWSYRSSERPDFPHLLSTLEKLPRKRLARSPSHPVHLSRSADSVF</sequence>
<feature type="compositionally biased region" description="Low complexity" evidence="11">
    <location>
        <begin position="367"/>
        <end position="380"/>
    </location>
</feature>
<proteinExistence type="predicted"/>
<dbReference type="PANTHER" id="PTHR44329:SF253">
    <property type="entry name" value="KINASE SUPPRESSOR OF RAS 2"/>
    <property type="match status" value="1"/>
</dbReference>
<dbReference type="Gene3D" id="3.30.200.20">
    <property type="entry name" value="Phosphorylase Kinase, domain 1"/>
    <property type="match status" value="1"/>
</dbReference>
<evidence type="ECO:0000256" key="4">
    <source>
        <dbReference type="ARBA" id="ARBA00022741"/>
    </source>
</evidence>
<dbReference type="OrthoDB" id="774951at2759"/>
<comment type="caution">
    <text evidence="14">The sequence shown here is derived from an EMBL/GenBank/DDBJ whole genome shotgun (WGS) entry which is preliminary data.</text>
</comment>
<keyword evidence="7 10" id="KW-0067">ATP-binding</keyword>
<dbReference type="SUPFAM" id="SSF56112">
    <property type="entry name" value="Protein kinase-like (PK-like)"/>
    <property type="match status" value="1"/>
</dbReference>
<feature type="domain" description="Phorbol-ester/DAG-type" evidence="13">
    <location>
        <begin position="181"/>
        <end position="228"/>
    </location>
</feature>
<dbReference type="InterPro" id="IPR002219">
    <property type="entry name" value="PKC_DAG/PE"/>
</dbReference>
<feature type="compositionally biased region" description="Basic and acidic residues" evidence="11">
    <location>
        <begin position="97"/>
        <end position="112"/>
    </location>
</feature>
<evidence type="ECO:0000256" key="6">
    <source>
        <dbReference type="ARBA" id="ARBA00022833"/>
    </source>
</evidence>
<dbReference type="Gene3D" id="3.30.60.20">
    <property type="match status" value="1"/>
</dbReference>
<dbReference type="FunFam" id="3.30.60.20:FF:000061">
    <property type="entry name" value="Kinase suppressor of Ras"/>
    <property type="match status" value="1"/>
</dbReference>
<evidence type="ECO:0000256" key="2">
    <source>
        <dbReference type="ARBA" id="ARBA00022679"/>
    </source>
</evidence>
<dbReference type="Proteomes" id="UP000838756">
    <property type="component" value="Unassembled WGS sequence"/>
</dbReference>
<dbReference type="InterPro" id="IPR011009">
    <property type="entry name" value="Kinase-like_dom_sf"/>
</dbReference>
<organism evidence="14 15">
    <name type="scientific">Pararge aegeria aegeria</name>
    <dbReference type="NCBI Taxonomy" id="348720"/>
    <lineage>
        <taxon>Eukaryota</taxon>
        <taxon>Metazoa</taxon>
        <taxon>Ecdysozoa</taxon>
        <taxon>Arthropoda</taxon>
        <taxon>Hexapoda</taxon>
        <taxon>Insecta</taxon>
        <taxon>Pterygota</taxon>
        <taxon>Neoptera</taxon>
        <taxon>Endopterygota</taxon>
        <taxon>Lepidoptera</taxon>
        <taxon>Glossata</taxon>
        <taxon>Ditrysia</taxon>
        <taxon>Papilionoidea</taxon>
        <taxon>Nymphalidae</taxon>
        <taxon>Satyrinae</taxon>
        <taxon>Satyrini</taxon>
        <taxon>Parargina</taxon>
        <taxon>Pararge</taxon>
    </lineage>
</organism>
<dbReference type="Pfam" id="PF00130">
    <property type="entry name" value="C1_1"/>
    <property type="match status" value="1"/>
</dbReference>
<dbReference type="PROSITE" id="PS00108">
    <property type="entry name" value="PROTEIN_KINASE_ST"/>
    <property type="match status" value="1"/>
</dbReference>
<evidence type="ECO:0000256" key="8">
    <source>
        <dbReference type="ARBA" id="ARBA00047899"/>
    </source>
</evidence>
<evidence type="ECO:0000256" key="9">
    <source>
        <dbReference type="ARBA" id="ARBA00048679"/>
    </source>
</evidence>
<gene>
    <name evidence="14" type="primary">jg11673</name>
    <name evidence="14" type="ORF">PAEG_LOCUS20485</name>
</gene>
<dbReference type="CDD" id="cd14063">
    <property type="entry name" value="PK_KSR"/>
    <property type="match status" value="1"/>
</dbReference>
<keyword evidence="2" id="KW-0808">Transferase</keyword>
<dbReference type="SMART" id="SM00220">
    <property type="entry name" value="S_TKc"/>
    <property type="match status" value="1"/>
</dbReference>
<dbReference type="InterPro" id="IPR046349">
    <property type="entry name" value="C1-like_sf"/>
</dbReference>
<dbReference type="GO" id="GO:0006950">
    <property type="term" value="P:response to stress"/>
    <property type="evidence" value="ECO:0007669"/>
    <property type="project" value="UniProtKB-ARBA"/>
</dbReference>
<dbReference type="InterPro" id="IPR001245">
    <property type="entry name" value="Ser-Thr/Tyr_kinase_cat_dom"/>
</dbReference>
<dbReference type="SUPFAM" id="SSF57889">
    <property type="entry name" value="Cysteine-rich domain"/>
    <property type="match status" value="1"/>
</dbReference>
<dbReference type="PROSITE" id="PS00479">
    <property type="entry name" value="ZF_DAG_PE_1"/>
    <property type="match status" value="1"/>
</dbReference>
<keyword evidence="5" id="KW-0418">Kinase</keyword>
<dbReference type="GO" id="GO:0046872">
    <property type="term" value="F:metal ion binding"/>
    <property type="evidence" value="ECO:0007669"/>
    <property type="project" value="UniProtKB-KW"/>
</dbReference>
<evidence type="ECO:0000256" key="10">
    <source>
        <dbReference type="PROSITE-ProRule" id="PRU10141"/>
    </source>
</evidence>
<comment type="catalytic activity">
    <reaction evidence="9">
        <text>L-seryl-[protein] + ATP = O-phospho-L-seryl-[protein] + ADP + H(+)</text>
        <dbReference type="Rhea" id="RHEA:17989"/>
        <dbReference type="Rhea" id="RHEA-COMP:9863"/>
        <dbReference type="Rhea" id="RHEA-COMP:11604"/>
        <dbReference type="ChEBI" id="CHEBI:15378"/>
        <dbReference type="ChEBI" id="CHEBI:29999"/>
        <dbReference type="ChEBI" id="CHEBI:30616"/>
        <dbReference type="ChEBI" id="CHEBI:83421"/>
        <dbReference type="ChEBI" id="CHEBI:456216"/>
        <dbReference type="EC" id="2.7.11.1"/>
    </reaction>
</comment>
<dbReference type="InterPro" id="IPR017441">
    <property type="entry name" value="Protein_kinase_ATP_BS"/>
</dbReference>
<keyword evidence="15" id="KW-1185">Reference proteome</keyword>
<dbReference type="Gene3D" id="1.10.510.10">
    <property type="entry name" value="Transferase(Phosphotransferase) domain 1"/>
    <property type="match status" value="1"/>
</dbReference>
<feature type="region of interest" description="Disordered" evidence="11">
    <location>
        <begin position="264"/>
        <end position="317"/>
    </location>
</feature>
<dbReference type="Pfam" id="PF20406">
    <property type="entry name" value="SAM_KSR1_N"/>
    <property type="match status" value="1"/>
</dbReference>
<keyword evidence="4 10" id="KW-0547">Nucleotide-binding</keyword>
<feature type="compositionally biased region" description="Basic residues" evidence="11">
    <location>
        <begin position="308"/>
        <end position="317"/>
    </location>
</feature>
<dbReference type="PROSITE" id="PS50081">
    <property type="entry name" value="ZF_DAG_PE_2"/>
    <property type="match status" value="1"/>
</dbReference>
<dbReference type="InterPro" id="IPR000719">
    <property type="entry name" value="Prot_kinase_dom"/>
</dbReference>